<proteinExistence type="predicted"/>
<dbReference type="Pfam" id="PF14529">
    <property type="entry name" value="Exo_endo_phos_2"/>
    <property type="match status" value="1"/>
</dbReference>
<dbReference type="Gene3D" id="3.60.10.10">
    <property type="entry name" value="Endonuclease/exonuclease/phosphatase"/>
    <property type="match status" value="1"/>
</dbReference>
<reference evidence="3" key="1">
    <citation type="submission" date="2023-03" db="EMBL/GenBank/DDBJ databases">
        <title>Chromosome-level genomes of two armyworms, Mythimna separata and Mythimna loreyi, provide insights into the biosynthesis and reception of sex pheromones.</title>
        <authorList>
            <person name="Zhao H."/>
        </authorList>
    </citation>
    <scope>NUCLEOTIDE SEQUENCE</scope>
    <source>
        <strain evidence="3">BeijingLab</strain>
        <tissue evidence="3">Pupa</tissue>
    </source>
</reference>
<keyword evidence="4" id="KW-1185">Reference proteome</keyword>
<name>A0AAD8DKL9_MYTSE</name>
<organism evidence="3 4">
    <name type="scientific">Mythimna separata</name>
    <name type="common">Oriental armyworm</name>
    <name type="synonym">Pseudaletia separata</name>
    <dbReference type="NCBI Taxonomy" id="271217"/>
    <lineage>
        <taxon>Eukaryota</taxon>
        <taxon>Metazoa</taxon>
        <taxon>Ecdysozoa</taxon>
        <taxon>Arthropoda</taxon>
        <taxon>Hexapoda</taxon>
        <taxon>Insecta</taxon>
        <taxon>Pterygota</taxon>
        <taxon>Neoptera</taxon>
        <taxon>Endopterygota</taxon>
        <taxon>Lepidoptera</taxon>
        <taxon>Glossata</taxon>
        <taxon>Ditrysia</taxon>
        <taxon>Noctuoidea</taxon>
        <taxon>Noctuidae</taxon>
        <taxon>Noctuinae</taxon>
        <taxon>Hadenini</taxon>
        <taxon>Mythimna</taxon>
    </lineage>
</organism>
<sequence>MGELHGKRVLLCLDANTHSPMWHSEPRHYTGRGHNAEYRRVSMEGFVAAHGLIIHNVEGQPCTFGGPNGESNIDLTLSTRSVTAVDWKVHEGASSSDHRLITFQVIAGGTGGRGNCRGAEPTEEPVRFRDRGVDWLRFRQTIHARMGRLDLSKPAPFICRIINGTEPAEGFATTVGDAATGLLRVLCPDDDPLRDTPYHKQRAPSVPKAEPDPADEGVQVYQYGCAGGVRRSLTGRP</sequence>
<evidence type="ECO:0000256" key="1">
    <source>
        <dbReference type="SAM" id="MobiDB-lite"/>
    </source>
</evidence>
<gene>
    <name evidence="3" type="ORF">PYW07_012522</name>
</gene>
<dbReference type="SUPFAM" id="SSF56219">
    <property type="entry name" value="DNase I-like"/>
    <property type="match status" value="1"/>
</dbReference>
<evidence type="ECO:0000313" key="3">
    <source>
        <dbReference type="EMBL" id="KAJ8706444.1"/>
    </source>
</evidence>
<protein>
    <recommendedName>
        <fullName evidence="2">Endonuclease/exonuclease/phosphatase domain-containing protein</fullName>
    </recommendedName>
</protein>
<feature type="region of interest" description="Disordered" evidence="1">
    <location>
        <begin position="193"/>
        <end position="217"/>
    </location>
</feature>
<feature type="domain" description="Endonuclease/exonuclease/phosphatase" evidence="2">
    <location>
        <begin position="7"/>
        <end position="101"/>
    </location>
</feature>
<dbReference type="InterPro" id="IPR036691">
    <property type="entry name" value="Endo/exonu/phosph_ase_sf"/>
</dbReference>
<dbReference type="InterPro" id="IPR005135">
    <property type="entry name" value="Endo/exonuclease/phosphatase"/>
</dbReference>
<evidence type="ECO:0000313" key="4">
    <source>
        <dbReference type="Proteomes" id="UP001231518"/>
    </source>
</evidence>
<dbReference type="AlphaFoldDB" id="A0AAD8DKL9"/>
<dbReference type="Proteomes" id="UP001231518">
    <property type="component" value="Chromosome 30"/>
</dbReference>
<accession>A0AAD8DKL9</accession>
<evidence type="ECO:0000259" key="2">
    <source>
        <dbReference type="Pfam" id="PF14529"/>
    </source>
</evidence>
<comment type="caution">
    <text evidence="3">The sequence shown here is derived from an EMBL/GenBank/DDBJ whole genome shotgun (WGS) entry which is preliminary data.</text>
</comment>
<dbReference type="EMBL" id="JARGEI010000028">
    <property type="protein sequence ID" value="KAJ8706444.1"/>
    <property type="molecule type" value="Genomic_DNA"/>
</dbReference>
<dbReference type="GO" id="GO:0003824">
    <property type="term" value="F:catalytic activity"/>
    <property type="evidence" value="ECO:0007669"/>
    <property type="project" value="InterPro"/>
</dbReference>